<organism evidence="4 6">
    <name type="scientific">Rotaria sordida</name>
    <dbReference type="NCBI Taxonomy" id="392033"/>
    <lineage>
        <taxon>Eukaryota</taxon>
        <taxon>Metazoa</taxon>
        <taxon>Spiralia</taxon>
        <taxon>Gnathifera</taxon>
        <taxon>Rotifera</taxon>
        <taxon>Eurotatoria</taxon>
        <taxon>Bdelloidea</taxon>
        <taxon>Philodinida</taxon>
        <taxon>Philodinidae</taxon>
        <taxon>Rotaria</taxon>
    </lineage>
</organism>
<evidence type="ECO:0000256" key="2">
    <source>
        <dbReference type="SAM" id="MobiDB-lite"/>
    </source>
</evidence>
<comment type="caution">
    <text evidence="4">The sequence shown here is derived from an EMBL/GenBank/DDBJ whole genome shotgun (WGS) entry which is preliminary data.</text>
</comment>
<dbReference type="GO" id="GO:0003723">
    <property type="term" value="F:RNA binding"/>
    <property type="evidence" value="ECO:0007669"/>
    <property type="project" value="InterPro"/>
</dbReference>
<dbReference type="InterPro" id="IPR020103">
    <property type="entry name" value="PsdUridine_synth_cat_dom_sf"/>
</dbReference>
<comment type="similarity">
    <text evidence="1">Belongs to the pseudouridine synthase RluA family.</text>
</comment>
<name>A0A814JUE8_9BILA</name>
<dbReference type="InterPro" id="IPR006145">
    <property type="entry name" value="PsdUridine_synth_RsuA/RluA"/>
</dbReference>
<sequence>MSKNDEHMKKLESEEDDHDHNHQKQQNEKKQSSSAINELVVHFNISPNISQINQSYSSIDYCPMMSDGVLENVNNEKLSTSHKSLLDCYLNPSENIEAKSDTTHMQTTKLAKKMNLLGVDVSGACATFSRLCYFGSPWYSVIVQWYRQQRSDHYRYPSSDDDIQVVYESKNYIVVNKDDLVPIDAFDAPSQVNVTQQVKKWFEKRETEKFLKQEPSPTEQQIEQWRKILAQKIEDIRYCHRLDLGTSGCMCFARSTISSFLAYKAFIDKRVLKYYLALVHGHLHTPYPIFVDVPIGENASSYGRIMCTNDHPYCTYPKTAQSHVDVLEHGEYDGKPASKVLVRILTGKRHQIRLHMNYLGHPIIGDYLYTEPIDYKPHRIMLHARSLTIHTDQELIDALAKDTFLAQFDPKWKKTKTIFPVNRW</sequence>
<evidence type="ECO:0000256" key="1">
    <source>
        <dbReference type="ARBA" id="ARBA00010876"/>
    </source>
</evidence>
<feature type="compositionally biased region" description="Basic and acidic residues" evidence="2">
    <location>
        <begin position="1"/>
        <end position="31"/>
    </location>
</feature>
<reference evidence="4" key="1">
    <citation type="submission" date="2021-02" db="EMBL/GenBank/DDBJ databases">
        <authorList>
            <person name="Nowell W R."/>
        </authorList>
    </citation>
    <scope>NUCLEOTIDE SEQUENCE</scope>
</reference>
<feature type="region of interest" description="Disordered" evidence="2">
    <location>
        <begin position="1"/>
        <end position="33"/>
    </location>
</feature>
<dbReference type="Proteomes" id="UP000663823">
    <property type="component" value="Unassembled WGS sequence"/>
</dbReference>
<evidence type="ECO:0000259" key="3">
    <source>
        <dbReference type="Pfam" id="PF00849"/>
    </source>
</evidence>
<accession>A0A814JUE8</accession>
<dbReference type="EMBL" id="CAJNOO010000832">
    <property type="protein sequence ID" value="CAF1043209.1"/>
    <property type="molecule type" value="Genomic_DNA"/>
</dbReference>
<dbReference type="InterPro" id="IPR050188">
    <property type="entry name" value="RluA_PseudoU_synthase"/>
</dbReference>
<protein>
    <recommendedName>
        <fullName evidence="3">Pseudouridine synthase RsuA/RluA-like domain-containing protein</fullName>
    </recommendedName>
</protein>
<evidence type="ECO:0000313" key="6">
    <source>
        <dbReference type="Proteomes" id="UP000663882"/>
    </source>
</evidence>
<feature type="domain" description="Pseudouridine synthase RsuA/RluA-like" evidence="3">
    <location>
        <begin position="172"/>
        <end position="357"/>
    </location>
</feature>
<dbReference type="OrthoDB" id="418349at2759"/>
<evidence type="ECO:0000313" key="5">
    <source>
        <dbReference type="EMBL" id="CAF3619894.1"/>
    </source>
</evidence>
<dbReference type="Pfam" id="PF00849">
    <property type="entry name" value="PseudoU_synth_2"/>
    <property type="match status" value="1"/>
</dbReference>
<evidence type="ECO:0000313" key="4">
    <source>
        <dbReference type="EMBL" id="CAF1043209.1"/>
    </source>
</evidence>
<dbReference type="EMBL" id="CAJOAX010000592">
    <property type="protein sequence ID" value="CAF3619894.1"/>
    <property type="molecule type" value="Genomic_DNA"/>
</dbReference>
<proteinExistence type="inferred from homology"/>
<dbReference type="GO" id="GO:0009982">
    <property type="term" value="F:pseudouridine synthase activity"/>
    <property type="evidence" value="ECO:0007669"/>
    <property type="project" value="InterPro"/>
</dbReference>
<dbReference type="Gene3D" id="3.30.2350.10">
    <property type="entry name" value="Pseudouridine synthase"/>
    <property type="match status" value="1"/>
</dbReference>
<gene>
    <name evidence="5" type="ORF">OTI717_LOCUS7748</name>
    <name evidence="4" type="ORF">RFH988_LOCUS16330</name>
</gene>
<dbReference type="Proteomes" id="UP000663882">
    <property type="component" value="Unassembled WGS sequence"/>
</dbReference>
<dbReference type="PANTHER" id="PTHR21600:SF87">
    <property type="entry name" value="RNA PSEUDOURIDYLATE SYNTHASE DOMAIN-CONTAINING PROTEIN 1"/>
    <property type="match status" value="1"/>
</dbReference>
<dbReference type="PANTHER" id="PTHR21600">
    <property type="entry name" value="MITOCHONDRIAL RNA PSEUDOURIDINE SYNTHASE"/>
    <property type="match status" value="1"/>
</dbReference>
<dbReference type="SUPFAM" id="SSF55120">
    <property type="entry name" value="Pseudouridine synthase"/>
    <property type="match status" value="1"/>
</dbReference>
<dbReference type="CDD" id="cd02869">
    <property type="entry name" value="PseudoU_synth_RluA_like"/>
    <property type="match status" value="1"/>
</dbReference>
<dbReference type="AlphaFoldDB" id="A0A814JUE8"/>
<dbReference type="GO" id="GO:0000455">
    <property type="term" value="P:enzyme-directed rRNA pseudouridine synthesis"/>
    <property type="evidence" value="ECO:0007669"/>
    <property type="project" value="TreeGrafter"/>
</dbReference>